<reference evidence="7" key="1">
    <citation type="submission" date="2018-06" db="EMBL/GenBank/DDBJ databases">
        <authorList>
            <person name="Zhirakovskaya E."/>
        </authorList>
    </citation>
    <scope>NUCLEOTIDE SEQUENCE</scope>
</reference>
<feature type="transmembrane region" description="Helical" evidence="5">
    <location>
        <begin position="112"/>
        <end position="131"/>
    </location>
</feature>
<dbReference type="PANTHER" id="PTHR43731:SF9">
    <property type="entry name" value="SLR1461 PROTEIN"/>
    <property type="match status" value="1"/>
</dbReference>
<dbReference type="Gene3D" id="1.20.1540.10">
    <property type="entry name" value="Rhomboid-like"/>
    <property type="match status" value="1"/>
</dbReference>
<dbReference type="PANTHER" id="PTHR43731">
    <property type="entry name" value="RHOMBOID PROTEASE"/>
    <property type="match status" value="1"/>
</dbReference>
<evidence type="ECO:0000259" key="6">
    <source>
        <dbReference type="Pfam" id="PF01694"/>
    </source>
</evidence>
<dbReference type="SUPFAM" id="SSF144091">
    <property type="entry name" value="Rhomboid-like"/>
    <property type="match status" value="1"/>
</dbReference>
<name>A0A3B1CV69_9ZZZZ</name>
<evidence type="ECO:0000256" key="5">
    <source>
        <dbReference type="SAM" id="Phobius"/>
    </source>
</evidence>
<dbReference type="InterPro" id="IPR035952">
    <property type="entry name" value="Rhomboid-like_sf"/>
</dbReference>
<proteinExistence type="predicted"/>
<gene>
    <name evidence="7" type="ORF">MNBD_IGNAVI01-2709</name>
</gene>
<evidence type="ECO:0000256" key="1">
    <source>
        <dbReference type="ARBA" id="ARBA00004141"/>
    </source>
</evidence>
<feature type="transmembrane region" description="Helical" evidence="5">
    <location>
        <begin position="90"/>
        <end position="106"/>
    </location>
</feature>
<accession>A0A3B1CV69</accession>
<evidence type="ECO:0000313" key="7">
    <source>
        <dbReference type="EMBL" id="VAX27734.1"/>
    </source>
</evidence>
<feature type="transmembrane region" description="Helical" evidence="5">
    <location>
        <begin position="138"/>
        <end position="156"/>
    </location>
</feature>
<feature type="transmembrane region" description="Helical" evidence="5">
    <location>
        <begin position="162"/>
        <end position="181"/>
    </location>
</feature>
<keyword evidence="4 5" id="KW-0472">Membrane</keyword>
<dbReference type="InterPro" id="IPR050925">
    <property type="entry name" value="Rhomboid_protease_S54"/>
</dbReference>
<keyword evidence="3 5" id="KW-1133">Transmembrane helix</keyword>
<keyword evidence="2 5" id="KW-0812">Transmembrane</keyword>
<organism evidence="7">
    <name type="scientific">hydrothermal vent metagenome</name>
    <dbReference type="NCBI Taxonomy" id="652676"/>
    <lineage>
        <taxon>unclassified sequences</taxon>
        <taxon>metagenomes</taxon>
        <taxon>ecological metagenomes</taxon>
    </lineage>
</organism>
<dbReference type="Pfam" id="PF01694">
    <property type="entry name" value="Rhomboid"/>
    <property type="match status" value="1"/>
</dbReference>
<dbReference type="InterPro" id="IPR022764">
    <property type="entry name" value="Peptidase_S54_rhomboid_dom"/>
</dbReference>
<evidence type="ECO:0000256" key="2">
    <source>
        <dbReference type="ARBA" id="ARBA00022692"/>
    </source>
</evidence>
<feature type="domain" description="Peptidase S54 rhomboid" evidence="6">
    <location>
        <begin position="49"/>
        <end position="182"/>
    </location>
</feature>
<feature type="transmembrane region" description="Helical" evidence="5">
    <location>
        <begin position="65"/>
        <end position="83"/>
    </location>
</feature>
<dbReference type="EMBL" id="UOGD01000393">
    <property type="protein sequence ID" value="VAX27734.1"/>
    <property type="molecule type" value="Genomic_DNA"/>
</dbReference>
<dbReference type="AlphaFoldDB" id="A0A3B1CV69"/>
<sequence length="226" mass="25910">MTEEKTKFIRSLYLPVSFVLLITIIKLIEVIFGYSFIPFGLYPRTIHGLIGIITSPLIHANFDHLYSNAIPLLVLGVSINYFYPESSKKVFLISYFLTETLVWIFARGSYHIGASGIVYALVSFLFFSGIIKKDRRAVTLSLLVVFLYGGLAYGIFPVKEGISWESHLLGGLVGIFMAFLFKKNDIYKRYDWEDEELEEDVNNLEVSYKKGYQADSEWDDYENSGR</sequence>
<dbReference type="GO" id="GO:0004252">
    <property type="term" value="F:serine-type endopeptidase activity"/>
    <property type="evidence" value="ECO:0007669"/>
    <property type="project" value="InterPro"/>
</dbReference>
<protein>
    <recommendedName>
        <fullName evidence="6">Peptidase S54 rhomboid domain-containing protein</fullName>
    </recommendedName>
</protein>
<evidence type="ECO:0000256" key="3">
    <source>
        <dbReference type="ARBA" id="ARBA00022989"/>
    </source>
</evidence>
<dbReference type="GO" id="GO:0016020">
    <property type="term" value="C:membrane"/>
    <property type="evidence" value="ECO:0007669"/>
    <property type="project" value="UniProtKB-SubCell"/>
</dbReference>
<evidence type="ECO:0000256" key="4">
    <source>
        <dbReference type="ARBA" id="ARBA00023136"/>
    </source>
</evidence>
<feature type="transmembrane region" description="Helical" evidence="5">
    <location>
        <begin position="12"/>
        <end position="37"/>
    </location>
</feature>
<comment type="subcellular location">
    <subcellularLocation>
        <location evidence="1">Membrane</location>
        <topology evidence="1">Multi-pass membrane protein</topology>
    </subcellularLocation>
</comment>